<evidence type="ECO:0000313" key="2">
    <source>
        <dbReference type="EMBL" id="KAG0723765.1"/>
    </source>
</evidence>
<keyword evidence="3" id="KW-1185">Reference proteome</keyword>
<comment type="caution">
    <text evidence="2">The sequence shown here is derived from an EMBL/GenBank/DDBJ whole genome shotgun (WGS) entry which is preliminary data.</text>
</comment>
<feature type="compositionally biased region" description="Basic and acidic residues" evidence="1">
    <location>
        <begin position="1"/>
        <end position="10"/>
    </location>
</feature>
<protein>
    <submittedName>
        <fullName evidence="2">Uncharacterized protein</fullName>
    </submittedName>
</protein>
<organism evidence="2 3">
    <name type="scientific">Chionoecetes opilio</name>
    <name type="common">Atlantic snow crab</name>
    <name type="synonym">Cancer opilio</name>
    <dbReference type="NCBI Taxonomy" id="41210"/>
    <lineage>
        <taxon>Eukaryota</taxon>
        <taxon>Metazoa</taxon>
        <taxon>Ecdysozoa</taxon>
        <taxon>Arthropoda</taxon>
        <taxon>Crustacea</taxon>
        <taxon>Multicrustacea</taxon>
        <taxon>Malacostraca</taxon>
        <taxon>Eumalacostraca</taxon>
        <taxon>Eucarida</taxon>
        <taxon>Decapoda</taxon>
        <taxon>Pleocyemata</taxon>
        <taxon>Brachyura</taxon>
        <taxon>Eubrachyura</taxon>
        <taxon>Majoidea</taxon>
        <taxon>Majidae</taxon>
        <taxon>Chionoecetes</taxon>
    </lineage>
</organism>
<accession>A0A8J5D0A0</accession>
<proteinExistence type="predicted"/>
<reference evidence="2" key="1">
    <citation type="submission" date="2020-07" db="EMBL/GenBank/DDBJ databases">
        <title>The High-quality genome of the commercially important snow crab, Chionoecetes opilio.</title>
        <authorList>
            <person name="Jeong J.-H."/>
            <person name="Ryu S."/>
        </authorList>
    </citation>
    <scope>NUCLEOTIDE SEQUENCE</scope>
    <source>
        <strain evidence="2">MADBK_172401_WGS</strain>
        <tissue evidence="2">Digestive gland</tissue>
    </source>
</reference>
<dbReference type="EMBL" id="JACEEZ010007760">
    <property type="protein sequence ID" value="KAG0723765.1"/>
    <property type="molecule type" value="Genomic_DNA"/>
</dbReference>
<dbReference type="AlphaFoldDB" id="A0A8J5D0A0"/>
<sequence>MPLLRPEGHFWRLARPSPPRAASPRPAHHSNFPPTSGACRWRSGDGGVAARGIAVTPSRLGVPTQQWRTRGQVSVGGRLFWGPGIPQRHPRLPHGSHPTFRGSMRLRGKPSPVGPRGDCPHPGASHTRRRAELYLPQGIPGPSPGPHTFPAPPFTHQCVCCGAIRPPKSPRPRERHLRP</sequence>
<gene>
    <name evidence="2" type="ORF">GWK47_042006</name>
</gene>
<feature type="region of interest" description="Disordered" evidence="1">
    <location>
        <begin position="1"/>
        <end position="37"/>
    </location>
</feature>
<name>A0A8J5D0A0_CHIOP</name>
<evidence type="ECO:0000313" key="3">
    <source>
        <dbReference type="Proteomes" id="UP000770661"/>
    </source>
</evidence>
<dbReference type="Proteomes" id="UP000770661">
    <property type="component" value="Unassembled WGS sequence"/>
</dbReference>
<evidence type="ECO:0000256" key="1">
    <source>
        <dbReference type="SAM" id="MobiDB-lite"/>
    </source>
</evidence>